<feature type="coiled-coil region" evidence="1">
    <location>
        <begin position="1050"/>
        <end position="1080"/>
    </location>
</feature>
<proteinExistence type="predicted"/>
<organism evidence="3 4">
    <name type="scientific">Stylonychia lemnae</name>
    <name type="common">Ciliate</name>
    <dbReference type="NCBI Taxonomy" id="5949"/>
    <lineage>
        <taxon>Eukaryota</taxon>
        <taxon>Sar</taxon>
        <taxon>Alveolata</taxon>
        <taxon>Ciliophora</taxon>
        <taxon>Intramacronucleata</taxon>
        <taxon>Spirotrichea</taxon>
        <taxon>Stichotrichia</taxon>
        <taxon>Sporadotrichida</taxon>
        <taxon>Oxytrichidae</taxon>
        <taxon>Stylonychinae</taxon>
        <taxon>Stylonychia</taxon>
    </lineage>
</organism>
<evidence type="ECO:0000256" key="1">
    <source>
        <dbReference type="SAM" id="Coils"/>
    </source>
</evidence>
<feature type="region of interest" description="Disordered" evidence="2">
    <location>
        <begin position="206"/>
        <end position="226"/>
    </location>
</feature>
<protein>
    <submittedName>
        <fullName evidence="3">Uncharacterized protein</fullName>
    </submittedName>
</protein>
<gene>
    <name evidence="3" type="primary">Contig4975.g5317</name>
    <name evidence="3" type="ORF">STYLEM_15256</name>
</gene>
<sequence>MPNKTERSHNYNNQVQFDVNIQPDNDQMNEYDEEEVYIMTVEDDILENKFSEDARSPKLERLLNQKINNNRLSKNSKQLDIDQNDIEDESKSLKSVDTLNHELNITNDNRLAFKIKGLISIENQETFFNNNQEDLFEKEIEGINLRHLNNNSQMSIQDQNSQLDTTPTNIPTIKKLKIPSQYDKTSTNSRYRSMINKYQQLRVNQNKTKPNTHKSSIISVSQQKRQKNTTTTTTIVQHLNNHHGAADLKSSLKSNLPTDVTERYNHQMWQNKSPNIVNRLSPIMNRSITPENIEKEVRRLRQQVYYKEYVRPLQIRQQQLHQKKIKQYQILQSKTSQDRVRKSSQESIDKQTVDLSKILDISQHKELGEKVKKMSISDYYQNKRLNLRSNHKKVNVSMDSQTLKLNTSEFMTQIKDLSHAMLENGPEDIIPMILQTDQNKLKQELIDQEKAINIMKGLKEVEEDEGGSVDNKNSQENFTSSILFKDQMKSDKKLENHIKQQQWKSFIEYIKEKPDKFLRMVPSNHKTLEIPERGSNATLLKRPASRFQTLGSQYLAGIEMNRPSSCNQDALMSQSGINLLRPESRQINTAGYGMRPRMNQNSDLANAIVNFRQSRGVKSHYQSTGRVVMSSNFSKNRYNKLSKSRPSHMSTQYTNYLQGDDNKNMGRVKTNDNNNLSSIFSNQDSGMINNRQQLNQSQNHTNNQSFRQDQSNENIPIIVSNEFQNRPKTSASAQPRALLLLKKKNDKDGSLLSSVKFPEKNSKTPLMKISGPTKVADLSQMDTSILSIQERTKQKISIYERANRKMDEDQKRLLRKKWKGYSLANDLAGKFKVEEYKQNPNFNKFQRQVNQNGPLRQANLIDWKNSKIRAFIEKNQLDFNFEEDEKFFKTADIEYMINLFRYNGKFFSNIDQLKPVFNKALATLEKIMDELMIGYIFDRISLKITEISPENAMKILLRCRLMLQYRSHIINILQIIDLREVKLKDLNYIVIKGDERHGQPNDNNKSHSSIRTINTKGSGDRKPSQSRVGHGSANQKKQQENKQASAIDQMLSFEKKLEQKQEREELIKEKLKDLNDLTTNFINKVRDLISVKRIFGNKFIYDGMDYISVVTNEMRQLTQILHMFGIEFQVSQRNTTSYRLNQSQDNEVNEVDIRAIRAGSYQLNMSQNLKDQQVKFEELQASVISRVGYGSMFEDLGSKDTTVKIDNTSMIHNDSILGEYNLIQAQQQRSQISYFHEDIPSGYRSNKFNTEKSTVQ</sequence>
<reference evidence="3 4" key="1">
    <citation type="submission" date="2014-06" db="EMBL/GenBank/DDBJ databases">
        <authorList>
            <person name="Swart Estienne"/>
        </authorList>
    </citation>
    <scope>NUCLEOTIDE SEQUENCE [LARGE SCALE GENOMIC DNA]</scope>
    <source>
        <strain evidence="3 4">130c</strain>
    </source>
</reference>
<feature type="compositionally biased region" description="Basic residues" evidence="2">
    <location>
        <begin position="637"/>
        <end position="646"/>
    </location>
</feature>
<feature type="region of interest" description="Disordered" evidence="2">
    <location>
        <begin position="994"/>
        <end position="1045"/>
    </location>
</feature>
<dbReference type="OrthoDB" id="10686707at2759"/>
<feature type="region of interest" description="Disordered" evidence="2">
    <location>
        <begin position="636"/>
        <end position="683"/>
    </location>
</feature>
<evidence type="ECO:0000256" key="2">
    <source>
        <dbReference type="SAM" id="MobiDB-lite"/>
    </source>
</evidence>
<feature type="compositionally biased region" description="Polar residues" evidence="2">
    <location>
        <begin position="1000"/>
        <end position="1017"/>
    </location>
</feature>
<feature type="compositionally biased region" description="Polar residues" evidence="2">
    <location>
        <begin position="206"/>
        <end position="223"/>
    </location>
</feature>
<accession>A0A078AUU5</accession>
<dbReference type="EMBL" id="CCKQ01014407">
    <property type="protein sequence ID" value="CDW86165.1"/>
    <property type="molecule type" value="Genomic_DNA"/>
</dbReference>
<feature type="compositionally biased region" description="Low complexity" evidence="2">
    <location>
        <begin position="1032"/>
        <end position="1045"/>
    </location>
</feature>
<dbReference type="AlphaFoldDB" id="A0A078AUU5"/>
<name>A0A078AUU5_STYLE</name>
<dbReference type="Proteomes" id="UP000039865">
    <property type="component" value="Unassembled WGS sequence"/>
</dbReference>
<keyword evidence="1" id="KW-0175">Coiled coil</keyword>
<feature type="compositionally biased region" description="Polar residues" evidence="2">
    <location>
        <begin position="671"/>
        <end position="683"/>
    </location>
</feature>
<feature type="compositionally biased region" description="Polar residues" evidence="2">
    <location>
        <begin position="647"/>
        <end position="657"/>
    </location>
</feature>
<dbReference type="InParanoid" id="A0A078AUU5"/>
<evidence type="ECO:0000313" key="3">
    <source>
        <dbReference type="EMBL" id="CDW86165.1"/>
    </source>
</evidence>
<keyword evidence="4" id="KW-1185">Reference proteome</keyword>
<evidence type="ECO:0000313" key="4">
    <source>
        <dbReference type="Proteomes" id="UP000039865"/>
    </source>
</evidence>